<dbReference type="Gene3D" id="3.30.470.20">
    <property type="entry name" value="ATP-grasp fold, B domain"/>
    <property type="match status" value="1"/>
</dbReference>
<dbReference type="InterPro" id="IPR011761">
    <property type="entry name" value="ATP-grasp"/>
</dbReference>
<keyword evidence="1" id="KW-0547">Nucleotide-binding</keyword>
<keyword evidence="4" id="KW-1185">Reference proteome</keyword>
<dbReference type="Pfam" id="PF21360">
    <property type="entry name" value="PylC-like_N"/>
    <property type="match status" value="1"/>
</dbReference>
<dbReference type="InterPro" id="IPR013815">
    <property type="entry name" value="ATP_grasp_subdomain_1"/>
</dbReference>
<evidence type="ECO:0000256" key="1">
    <source>
        <dbReference type="PROSITE-ProRule" id="PRU00409"/>
    </source>
</evidence>
<organism evidence="3 4">
    <name type="scientific">Agrococcus baldri</name>
    <dbReference type="NCBI Taxonomy" id="153730"/>
    <lineage>
        <taxon>Bacteria</taxon>
        <taxon>Bacillati</taxon>
        <taxon>Actinomycetota</taxon>
        <taxon>Actinomycetes</taxon>
        <taxon>Micrococcales</taxon>
        <taxon>Microbacteriaceae</taxon>
        <taxon>Agrococcus</taxon>
    </lineage>
</organism>
<evidence type="ECO:0000259" key="2">
    <source>
        <dbReference type="PROSITE" id="PS50975"/>
    </source>
</evidence>
<evidence type="ECO:0000313" key="4">
    <source>
        <dbReference type="Proteomes" id="UP000198506"/>
    </source>
</evidence>
<dbReference type="Gene3D" id="3.30.1490.20">
    <property type="entry name" value="ATP-grasp fold, A domain"/>
    <property type="match status" value="1"/>
</dbReference>
<dbReference type="Gene3D" id="3.40.50.20">
    <property type="match status" value="1"/>
</dbReference>
<evidence type="ECO:0000313" key="3">
    <source>
        <dbReference type="EMBL" id="SFS00272.1"/>
    </source>
</evidence>
<gene>
    <name evidence="3" type="ORF">SAMN04487783_0435</name>
</gene>
<proteinExistence type="predicted"/>
<dbReference type="GO" id="GO:0046872">
    <property type="term" value="F:metal ion binding"/>
    <property type="evidence" value="ECO:0007669"/>
    <property type="project" value="InterPro"/>
</dbReference>
<dbReference type="SUPFAM" id="SSF56059">
    <property type="entry name" value="Glutathione synthetase ATP-binding domain-like"/>
    <property type="match status" value="1"/>
</dbReference>
<dbReference type="EMBL" id="FOZN01000001">
    <property type="protein sequence ID" value="SFS00272.1"/>
    <property type="molecule type" value="Genomic_DNA"/>
</dbReference>
<keyword evidence="1" id="KW-0067">ATP-binding</keyword>
<reference evidence="3 4" key="1">
    <citation type="submission" date="2016-10" db="EMBL/GenBank/DDBJ databases">
        <authorList>
            <person name="Varghese N."/>
            <person name="Submissions S."/>
        </authorList>
    </citation>
    <scope>NUCLEOTIDE SEQUENCE [LARGE SCALE GENOMIC DNA]</scope>
    <source>
        <strain evidence="3 4">IAM 15147</strain>
    </source>
</reference>
<sequence>MTPALTVLFTSVGRRVELIRHFLDHASANPGDLRVLGTEIDRFSPAAQLLGDAALGVPRTEDPSYDRVIADICSENNVDVIFPLIDPDILRLGTTETSAPLASVDPESARMVSDKWLTYRWLVDRDIPTAISWLPSELVDTGYPLFMKPRRGSGGIDAFKIHSTVELDFFTTYIDDPIVQELLEGPEITVDVIVGARSEILAMVQRQRLAVRGGEVSRGAVVEDPAVSALVYQVIEGLKPTGPVTVQGMYARDKSFRITEINARMGGGIPLAVAAGVPVARLLTDSWLGRERTEETAIDVGLHMVRFDESLFYKP</sequence>
<dbReference type="PROSITE" id="PS50975">
    <property type="entry name" value="ATP_GRASP"/>
    <property type="match status" value="1"/>
</dbReference>
<dbReference type="GO" id="GO:0005524">
    <property type="term" value="F:ATP binding"/>
    <property type="evidence" value="ECO:0007669"/>
    <property type="project" value="UniProtKB-UniRule"/>
</dbReference>
<name>A0AA94HKI3_9MICO</name>
<comment type="caution">
    <text evidence="3">The sequence shown here is derived from an EMBL/GenBank/DDBJ whole genome shotgun (WGS) entry which is preliminary data.</text>
</comment>
<feature type="domain" description="ATP-grasp" evidence="2">
    <location>
        <begin position="108"/>
        <end position="288"/>
    </location>
</feature>
<dbReference type="RefSeq" id="WP_092915410.1">
    <property type="nucleotide sequence ID" value="NZ_FOZN01000001.1"/>
</dbReference>
<protein>
    <submittedName>
        <fullName evidence="3">Carbamoyl-phosphate synthase large subunit</fullName>
    </submittedName>
</protein>
<dbReference type="AlphaFoldDB" id="A0AA94HKI3"/>
<dbReference type="Pfam" id="PF15632">
    <property type="entry name" value="ATPgrasp_Ter"/>
    <property type="match status" value="1"/>
</dbReference>
<dbReference type="Proteomes" id="UP000198506">
    <property type="component" value="Unassembled WGS sequence"/>
</dbReference>
<accession>A0AA94HKI3</accession>
<dbReference type="InterPro" id="IPR048764">
    <property type="entry name" value="PylC_N"/>
</dbReference>